<dbReference type="Proteomes" id="UP000252519">
    <property type="component" value="Unassembled WGS sequence"/>
</dbReference>
<keyword evidence="2" id="KW-1185">Reference proteome</keyword>
<dbReference type="AlphaFoldDB" id="A0A368H9I4"/>
<evidence type="ECO:0000313" key="1">
    <source>
        <dbReference type="EMBL" id="RCN52289.1"/>
    </source>
</evidence>
<proteinExistence type="predicted"/>
<gene>
    <name evidence="1" type="ORF">ANCCAN_01722</name>
</gene>
<reference evidence="1 2" key="1">
    <citation type="submission" date="2014-10" db="EMBL/GenBank/DDBJ databases">
        <title>Draft genome of the hookworm Ancylostoma caninum.</title>
        <authorList>
            <person name="Mitreva M."/>
        </authorList>
    </citation>
    <scope>NUCLEOTIDE SEQUENCE [LARGE SCALE GENOMIC DNA]</scope>
    <source>
        <strain evidence="1 2">Baltimore</strain>
    </source>
</reference>
<protein>
    <submittedName>
        <fullName evidence="1">Uncharacterized protein</fullName>
    </submittedName>
</protein>
<accession>A0A368H9I4</accession>
<dbReference type="OrthoDB" id="5873253at2759"/>
<sequence length="175" mass="20683">MLPLAANGRISSNDNFLLFERVRSIMNNDLVIMIGNEKHPCCVLPNIPYELKKAHTYKYKGTTHTFKLIRIKQMAPCTREFSYLVTMVAKGNKKHEKQIKKIVYYRWDNRIMPLEYDEILQLAMMYKPERTICISNRRKEVFSLIHMFYIFCCILKEEITVSDVLQLHTGLCPLM</sequence>
<organism evidence="1 2">
    <name type="scientific">Ancylostoma caninum</name>
    <name type="common">Dog hookworm</name>
    <dbReference type="NCBI Taxonomy" id="29170"/>
    <lineage>
        <taxon>Eukaryota</taxon>
        <taxon>Metazoa</taxon>
        <taxon>Ecdysozoa</taxon>
        <taxon>Nematoda</taxon>
        <taxon>Chromadorea</taxon>
        <taxon>Rhabditida</taxon>
        <taxon>Rhabditina</taxon>
        <taxon>Rhabditomorpha</taxon>
        <taxon>Strongyloidea</taxon>
        <taxon>Ancylostomatidae</taxon>
        <taxon>Ancylostomatinae</taxon>
        <taxon>Ancylostoma</taxon>
    </lineage>
</organism>
<dbReference type="EMBL" id="JOJR01000008">
    <property type="protein sequence ID" value="RCN52289.1"/>
    <property type="molecule type" value="Genomic_DNA"/>
</dbReference>
<name>A0A368H9I4_ANCCA</name>
<comment type="caution">
    <text evidence="1">The sequence shown here is derived from an EMBL/GenBank/DDBJ whole genome shotgun (WGS) entry which is preliminary data.</text>
</comment>
<evidence type="ECO:0000313" key="2">
    <source>
        <dbReference type="Proteomes" id="UP000252519"/>
    </source>
</evidence>